<dbReference type="EMBL" id="JASSZA010000005">
    <property type="protein sequence ID" value="KAK2112569.1"/>
    <property type="molecule type" value="Genomic_DNA"/>
</dbReference>
<proteinExistence type="predicted"/>
<evidence type="ECO:0000313" key="2">
    <source>
        <dbReference type="Proteomes" id="UP001266305"/>
    </source>
</evidence>
<keyword evidence="2" id="KW-1185">Reference proteome</keyword>
<accession>A0ABQ9VUP8</accession>
<name>A0ABQ9VUP8_SAGOE</name>
<comment type="caution">
    <text evidence="1">The sequence shown here is derived from an EMBL/GenBank/DDBJ whole genome shotgun (WGS) entry which is preliminary data.</text>
</comment>
<organism evidence="1 2">
    <name type="scientific">Saguinus oedipus</name>
    <name type="common">Cotton-top tamarin</name>
    <name type="synonym">Oedipomidas oedipus</name>
    <dbReference type="NCBI Taxonomy" id="9490"/>
    <lineage>
        <taxon>Eukaryota</taxon>
        <taxon>Metazoa</taxon>
        <taxon>Chordata</taxon>
        <taxon>Craniata</taxon>
        <taxon>Vertebrata</taxon>
        <taxon>Euteleostomi</taxon>
        <taxon>Mammalia</taxon>
        <taxon>Eutheria</taxon>
        <taxon>Euarchontoglires</taxon>
        <taxon>Primates</taxon>
        <taxon>Haplorrhini</taxon>
        <taxon>Platyrrhini</taxon>
        <taxon>Cebidae</taxon>
        <taxon>Callitrichinae</taxon>
        <taxon>Saguinus</taxon>
    </lineage>
</organism>
<reference evidence="1 2" key="1">
    <citation type="submission" date="2023-05" db="EMBL/GenBank/DDBJ databases">
        <title>B98-5 Cell Line De Novo Hybrid Assembly: An Optical Mapping Approach.</title>
        <authorList>
            <person name="Kananen K."/>
            <person name="Auerbach J.A."/>
            <person name="Kautto E."/>
            <person name="Blachly J.S."/>
        </authorList>
    </citation>
    <scope>NUCLEOTIDE SEQUENCE [LARGE SCALE GENOMIC DNA]</scope>
    <source>
        <strain evidence="1">B95-8</strain>
        <tissue evidence="1">Cell line</tissue>
    </source>
</reference>
<sequence length="95" mass="10392">MRHLESSAHHYLMYSVLSFSRDEGSENMQGRSDSTCCFHGEGIVRRIDAGNADAITCLTYGFIVNDDSGHVLLLSHPQCPADDSESATGWVNETA</sequence>
<protein>
    <submittedName>
        <fullName evidence="1">Uncharacterized protein</fullName>
    </submittedName>
</protein>
<evidence type="ECO:0000313" key="1">
    <source>
        <dbReference type="EMBL" id="KAK2112569.1"/>
    </source>
</evidence>
<dbReference type="Proteomes" id="UP001266305">
    <property type="component" value="Unassembled WGS sequence"/>
</dbReference>
<gene>
    <name evidence="1" type="ORF">P7K49_012316</name>
</gene>